<dbReference type="InterPro" id="IPR004838">
    <property type="entry name" value="NHTrfase_class1_PyrdxlP-BS"/>
</dbReference>
<dbReference type="InterPro" id="IPR015421">
    <property type="entry name" value="PyrdxlP-dep_Trfase_major"/>
</dbReference>
<dbReference type="EC" id="2.6.1.-" evidence="4"/>
<dbReference type="InterPro" id="IPR015422">
    <property type="entry name" value="PyrdxlP-dep_Trfase_small"/>
</dbReference>
<reference evidence="6" key="1">
    <citation type="submission" date="2020-06" db="EMBL/GenBank/DDBJ databases">
        <title>A novel thermopfilic bacterium from Erzurum, Turkey.</title>
        <authorList>
            <person name="Adiguzel A."/>
            <person name="Ay H."/>
            <person name="Baltaci M.O."/>
        </authorList>
    </citation>
    <scope>NUCLEOTIDE SEQUENCE</scope>
    <source>
        <strain evidence="6">P2</strain>
    </source>
</reference>
<evidence type="ECO:0000313" key="7">
    <source>
        <dbReference type="Proteomes" id="UP000625804"/>
    </source>
</evidence>
<protein>
    <recommendedName>
        <fullName evidence="4">Aminotransferase</fullName>
        <ecNumber evidence="4">2.6.1.-</ecNumber>
    </recommendedName>
</protein>
<keyword evidence="3 4" id="KW-0808">Transferase</keyword>
<evidence type="ECO:0000256" key="2">
    <source>
        <dbReference type="ARBA" id="ARBA00022576"/>
    </source>
</evidence>
<dbReference type="SUPFAM" id="SSF53383">
    <property type="entry name" value="PLP-dependent transferases"/>
    <property type="match status" value="1"/>
</dbReference>
<dbReference type="Pfam" id="PF00155">
    <property type="entry name" value="Aminotran_1_2"/>
    <property type="match status" value="1"/>
</dbReference>
<comment type="cofactor">
    <cofactor evidence="1 4">
        <name>pyridoxal 5'-phosphate</name>
        <dbReference type="ChEBI" id="CHEBI:597326"/>
    </cofactor>
</comment>
<keyword evidence="7" id="KW-1185">Reference proteome</keyword>
<dbReference type="Proteomes" id="UP000625804">
    <property type="component" value="Unassembled WGS sequence"/>
</dbReference>
<dbReference type="RefSeq" id="WP_173730213.1">
    <property type="nucleotide sequence ID" value="NZ_JABTTE010000003.1"/>
</dbReference>
<dbReference type="InterPro" id="IPR015424">
    <property type="entry name" value="PyrdxlP-dep_Trfase"/>
</dbReference>
<accession>A0A8J8GBR8</accession>
<dbReference type="InterPro" id="IPR004839">
    <property type="entry name" value="Aminotransferase_I/II_large"/>
</dbReference>
<name>A0A8J8GBR8_9BACI</name>
<organism evidence="6 7">
    <name type="scientific">Calidifontibacillus erzurumensis</name>
    <dbReference type="NCBI Taxonomy" id="2741433"/>
    <lineage>
        <taxon>Bacteria</taxon>
        <taxon>Bacillati</taxon>
        <taxon>Bacillota</taxon>
        <taxon>Bacilli</taxon>
        <taxon>Bacillales</taxon>
        <taxon>Bacillaceae</taxon>
        <taxon>Calidifontibacillus/Schinkia group</taxon>
        <taxon>Calidifontibacillus</taxon>
    </lineage>
</organism>
<evidence type="ECO:0000259" key="5">
    <source>
        <dbReference type="Pfam" id="PF00155"/>
    </source>
</evidence>
<dbReference type="Gene3D" id="3.40.640.10">
    <property type="entry name" value="Type I PLP-dependent aspartate aminotransferase-like (Major domain)"/>
    <property type="match status" value="1"/>
</dbReference>
<sequence length="390" mass="43264">MVFTASKLIQSFETNIFSELAAFKKEKQAQGTEMIDLSIGSPDLPPPKFIVDTLTKYVQAPDQYGYTLKGTKEFHEAVKLFYEKHYGVTFNPETEIVQLMGSQDGLLHLPMTIADEGDLILVPDPGYTAYEAGVKMAKAKAYPMPLLKENGFLPDLEAIPEHIAEKAKMMILNFPGNPVPALADLSFFERVVAFAKKYNIVVVHDFAYSELIFDGNKPISFLKANGAFDVGVEFNSLSKSYNMAGCRIGYMIGNAGIVSLLAKLKSNLDYGVFAPIQKAATTALLEGDEFLKENNKRYESRRNVLVEGLQEIGWNIEKPSATMFVWAEIPKDYTSKQFAFELMERAGVVVTPGNAFGPSGEGYVRIALVQSEDVLKEAVRKIRESGIFNK</sequence>
<evidence type="ECO:0000256" key="1">
    <source>
        <dbReference type="ARBA" id="ARBA00001933"/>
    </source>
</evidence>
<evidence type="ECO:0000256" key="4">
    <source>
        <dbReference type="RuleBase" id="RU000481"/>
    </source>
</evidence>
<dbReference type="EMBL" id="JABTTE010000003">
    <property type="protein sequence ID" value="NSL51015.1"/>
    <property type="molecule type" value="Genomic_DNA"/>
</dbReference>
<evidence type="ECO:0000313" key="6">
    <source>
        <dbReference type="EMBL" id="NSL51015.1"/>
    </source>
</evidence>
<dbReference type="PROSITE" id="PS00105">
    <property type="entry name" value="AA_TRANSFER_CLASS_1"/>
    <property type="match status" value="1"/>
</dbReference>
<dbReference type="Gene3D" id="3.90.1150.10">
    <property type="entry name" value="Aspartate Aminotransferase, domain 1"/>
    <property type="match status" value="1"/>
</dbReference>
<dbReference type="GO" id="GO:0030170">
    <property type="term" value="F:pyridoxal phosphate binding"/>
    <property type="evidence" value="ECO:0007669"/>
    <property type="project" value="InterPro"/>
</dbReference>
<dbReference type="AlphaFoldDB" id="A0A8J8GBR8"/>
<dbReference type="CDD" id="cd00609">
    <property type="entry name" value="AAT_like"/>
    <property type="match status" value="1"/>
</dbReference>
<dbReference type="PANTHER" id="PTHR42832">
    <property type="entry name" value="AMINO ACID AMINOTRANSFERASE"/>
    <property type="match status" value="1"/>
</dbReference>
<gene>
    <name evidence="6" type="ORF">HR057_04445</name>
</gene>
<comment type="caution">
    <text evidence="6">The sequence shown here is derived from an EMBL/GenBank/DDBJ whole genome shotgun (WGS) entry which is preliminary data.</text>
</comment>
<feature type="domain" description="Aminotransferase class I/classII large" evidence="5">
    <location>
        <begin position="33"/>
        <end position="382"/>
    </location>
</feature>
<dbReference type="NCBIfam" id="NF005815">
    <property type="entry name" value="PRK07681.1"/>
    <property type="match status" value="1"/>
</dbReference>
<evidence type="ECO:0000256" key="3">
    <source>
        <dbReference type="ARBA" id="ARBA00022679"/>
    </source>
</evidence>
<dbReference type="PANTHER" id="PTHR42832:SF3">
    <property type="entry name" value="L-GLUTAMINE--4-(METHYLSULFANYL)-2-OXOBUTANOATE AMINOTRANSFERASE"/>
    <property type="match status" value="1"/>
</dbReference>
<dbReference type="GO" id="GO:0008483">
    <property type="term" value="F:transaminase activity"/>
    <property type="evidence" value="ECO:0007669"/>
    <property type="project" value="UniProtKB-KW"/>
</dbReference>
<proteinExistence type="inferred from homology"/>
<comment type="similarity">
    <text evidence="4">Belongs to the class-I pyridoxal-phosphate-dependent aminotransferase family.</text>
</comment>
<dbReference type="InterPro" id="IPR050881">
    <property type="entry name" value="LL-DAP_aminotransferase"/>
</dbReference>
<keyword evidence="2 4" id="KW-0032">Aminotransferase</keyword>